<dbReference type="EMBL" id="KQ031104">
    <property type="protein sequence ID" value="KJZ67996.1"/>
    <property type="molecule type" value="Genomic_DNA"/>
</dbReference>
<accession>A0A0F7ZEU4</accession>
<evidence type="ECO:0000256" key="2">
    <source>
        <dbReference type="ARBA" id="ARBA00009861"/>
    </source>
</evidence>
<dbReference type="Proteomes" id="UP000054481">
    <property type="component" value="Unassembled WGS sequence"/>
</dbReference>
<dbReference type="Gene3D" id="3.30.559.10">
    <property type="entry name" value="Chloramphenicol acetyltransferase-like domain"/>
    <property type="match status" value="2"/>
</dbReference>
<evidence type="ECO:0000256" key="3">
    <source>
        <dbReference type="ARBA" id="ARBA00022679"/>
    </source>
</evidence>
<evidence type="ECO:0000313" key="6">
    <source>
        <dbReference type="Proteomes" id="UP000054481"/>
    </source>
</evidence>
<dbReference type="OrthoDB" id="21502at2759"/>
<protein>
    <submittedName>
        <fullName evidence="5">Uncharacterized protein</fullName>
    </submittedName>
</protein>
<dbReference type="InterPro" id="IPR051283">
    <property type="entry name" value="Sec_Metabolite_Acyltrans"/>
</dbReference>
<evidence type="ECO:0000256" key="4">
    <source>
        <dbReference type="ARBA" id="ARBA00023315"/>
    </source>
</evidence>
<gene>
    <name evidence="5" type="ORF">HIM_12615</name>
</gene>
<name>A0A0F7ZEU4_9HYPO</name>
<keyword evidence="3" id="KW-0808">Transferase</keyword>
<evidence type="ECO:0000313" key="5">
    <source>
        <dbReference type="EMBL" id="KJZ67996.1"/>
    </source>
</evidence>
<evidence type="ECO:0000256" key="1">
    <source>
        <dbReference type="ARBA" id="ARBA00005179"/>
    </source>
</evidence>
<proteinExistence type="inferred from homology"/>
<dbReference type="PANTHER" id="PTHR31896">
    <property type="entry name" value="FAMILY REGULATORY PROTEIN, PUTATIVE (AFU_ORTHOLOGUE AFUA_3G14730)-RELATED"/>
    <property type="match status" value="1"/>
</dbReference>
<sequence>MFKIMNNGTGQQPAVSTDTVVQLGVFDNAIIARLTLIYTTFLVNGVLDISKLRHSLEMLIEKDGWNKLGARLRRNEKTGGLEHHIPARFTKSRPAIRFYHAKHHMAIADHAVASKFPVMTTKPAVMVDPNDFQSLWIHSNMPAKLRHYLEKDEPQLGVVFVSFDDATIISLNWPHLLFDALGLGELLHAWSLMLQGRHNEIPKPLAAEDDPLAELGRHPTESHKLKKSQLSWLGLFICFCRTLVEVIFYKQQTRMIYVPGPWIRRLRENASRELANDNQGCTNQFLSEGDVLSAWWAKINIAHYSTGSNKLVHLANALGWRPTLARDLLPSGRPYLSNAVGLACTLIPAKDLLTRSLSYVAWQIRQCITESRQREQVEAYAALWRKSPGRISPLFGNSTMHIVTCSNWSKADLFHLDFSAALAERSTTVSSTELGRPSYVQNCFRGVYISNVMVIVGKDTHGGYWLTAFTNAKHWAKIEQAIAQIGYVQTGDPTDGN</sequence>
<dbReference type="InterPro" id="IPR023213">
    <property type="entry name" value="CAT-like_dom_sf"/>
</dbReference>
<comment type="pathway">
    <text evidence="1">Secondary metabolite biosynthesis.</text>
</comment>
<dbReference type="GO" id="GO:0016746">
    <property type="term" value="F:acyltransferase activity"/>
    <property type="evidence" value="ECO:0007669"/>
    <property type="project" value="UniProtKB-KW"/>
</dbReference>
<dbReference type="AlphaFoldDB" id="A0A0F7ZEU4"/>
<organism evidence="5 6">
    <name type="scientific">Hirsutella minnesotensis 3608</name>
    <dbReference type="NCBI Taxonomy" id="1043627"/>
    <lineage>
        <taxon>Eukaryota</taxon>
        <taxon>Fungi</taxon>
        <taxon>Dikarya</taxon>
        <taxon>Ascomycota</taxon>
        <taxon>Pezizomycotina</taxon>
        <taxon>Sordariomycetes</taxon>
        <taxon>Hypocreomycetidae</taxon>
        <taxon>Hypocreales</taxon>
        <taxon>Ophiocordycipitaceae</taxon>
        <taxon>Hirsutella</taxon>
    </lineage>
</organism>
<reference evidence="5 6" key="1">
    <citation type="journal article" date="2014" name="Genome Biol. Evol.">
        <title>Comparative genomics and transcriptomics analyses reveal divergent lifestyle features of nematode endoparasitic fungus Hirsutella minnesotensis.</title>
        <authorList>
            <person name="Lai Y."/>
            <person name="Liu K."/>
            <person name="Zhang X."/>
            <person name="Zhang X."/>
            <person name="Li K."/>
            <person name="Wang N."/>
            <person name="Shu C."/>
            <person name="Wu Y."/>
            <person name="Wang C."/>
            <person name="Bushley K.E."/>
            <person name="Xiang M."/>
            <person name="Liu X."/>
        </authorList>
    </citation>
    <scope>NUCLEOTIDE SEQUENCE [LARGE SCALE GENOMIC DNA]</scope>
    <source>
        <strain evidence="5 6">3608</strain>
    </source>
</reference>
<comment type="similarity">
    <text evidence="2">Belongs to the plant acyltransferase family.</text>
</comment>
<keyword evidence="6" id="KW-1185">Reference proteome</keyword>
<keyword evidence="4" id="KW-0012">Acyltransferase</keyword>
<dbReference type="PANTHER" id="PTHR31896:SF69">
    <property type="entry name" value="FAMILY REGULATORY PROTEIN, PUTATIVE (AFU_ORTHOLOGUE AFUA_3G14730)-RELATED"/>
    <property type="match status" value="1"/>
</dbReference>